<evidence type="ECO:0008006" key="3">
    <source>
        <dbReference type="Google" id="ProtNLM"/>
    </source>
</evidence>
<evidence type="ECO:0000313" key="2">
    <source>
        <dbReference type="Proteomes" id="UP001258181"/>
    </source>
</evidence>
<comment type="caution">
    <text evidence="1">The sequence shown here is derived from an EMBL/GenBank/DDBJ whole genome shotgun (WGS) entry which is preliminary data.</text>
</comment>
<reference evidence="1 2" key="1">
    <citation type="submission" date="2023-07" db="EMBL/GenBank/DDBJ databases">
        <title>Sorghum-associated microbial communities from plants grown in Nebraska, USA.</title>
        <authorList>
            <person name="Schachtman D."/>
        </authorList>
    </citation>
    <scope>NUCLEOTIDE SEQUENCE [LARGE SCALE GENOMIC DNA]</scope>
    <source>
        <strain evidence="1 2">BE211</strain>
    </source>
</reference>
<sequence>MKHIRLSIERFWIEPGNFELWCEQLSRIPQQTEAKSMKEIASFYLNKDVIEKDKKLDRSKELFGLLGYEYFKRTSQFEIKGVFFLERFDGHLKLTEDAKKIVNSYINDDGWEVLLARQLLRFSPRVRVVIYMLLNGGYFNTNGTPLDFIGRWQLDMEGTSYHPFASNPQKNDMNHLLEQFKVEALGNEWMKFLLEKEVELEEGWSFIGSGGREPAITNLTAFMRAPMQLFEYLDWFIRDEEGKIILNKEKVSKDIYDLGSLFTITQTDSVDEVHTLKETILFLSDDRGFFPLEPALEQILIKHYPSWDKGLSRFVDYYITNGINKGIFTVIAHESGQPRHGRGYLGKREYQLIKLDIHR</sequence>
<proteinExistence type="predicted"/>
<gene>
    <name evidence="1" type="ORF">J2X07_003151</name>
</gene>
<organism evidence="1 2">
    <name type="scientific">Fictibacillus barbaricus</name>
    <dbReference type="NCBI Taxonomy" id="182136"/>
    <lineage>
        <taxon>Bacteria</taxon>
        <taxon>Bacillati</taxon>
        <taxon>Bacillota</taxon>
        <taxon>Bacilli</taxon>
        <taxon>Bacillales</taxon>
        <taxon>Fictibacillaceae</taxon>
        <taxon>Fictibacillus</taxon>
    </lineage>
</organism>
<keyword evidence="2" id="KW-1185">Reference proteome</keyword>
<evidence type="ECO:0000313" key="1">
    <source>
        <dbReference type="EMBL" id="MDR7074156.1"/>
    </source>
</evidence>
<name>A0ABU1U3V0_9BACL</name>
<dbReference type="Proteomes" id="UP001258181">
    <property type="component" value="Unassembled WGS sequence"/>
</dbReference>
<dbReference type="EMBL" id="JAVDWA010000006">
    <property type="protein sequence ID" value="MDR7074156.1"/>
    <property type="molecule type" value="Genomic_DNA"/>
</dbReference>
<dbReference type="RefSeq" id="WP_310260649.1">
    <property type="nucleotide sequence ID" value="NZ_JAVDWA010000006.1"/>
</dbReference>
<protein>
    <recommendedName>
        <fullName evidence="3">Helicase XPB/Ssl2 N-terminal domain-containing protein</fullName>
    </recommendedName>
</protein>
<accession>A0ABU1U3V0</accession>